<comment type="caution">
    <text evidence="1">The sequence shown here is derived from an EMBL/GenBank/DDBJ whole genome shotgun (WGS) entry which is preliminary data.</text>
</comment>
<gene>
    <name evidence="1" type="ORF">BJ875DRAFT_138539</name>
</gene>
<dbReference type="AlphaFoldDB" id="A0A9P7YBV5"/>
<protein>
    <submittedName>
        <fullName evidence="1">Uncharacterized protein</fullName>
    </submittedName>
</protein>
<evidence type="ECO:0000313" key="1">
    <source>
        <dbReference type="EMBL" id="KAG9230875.1"/>
    </source>
</evidence>
<dbReference type="EMBL" id="MU251638">
    <property type="protein sequence ID" value="KAG9230875.1"/>
    <property type="molecule type" value="Genomic_DNA"/>
</dbReference>
<sequence>MQYTTASVALFAALASATQHIPQHFHHRRQLNGTEPQTTLTVTATSIHTITSCAATVTNCPAKNQQSAGVVVTEVVTIATTVCPVAEAGAISSKVISSAANQAAVTGGSIIVPAATDGANSGAAASKAPVGPLSTGIPVGNGNVVSVPLNPACRCHCPR</sequence>
<evidence type="ECO:0000313" key="2">
    <source>
        <dbReference type="Proteomes" id="UP000824998"/>
    </source>
</evidence>
<proteinExistence type="predicted"/>
<reference evidence="1" key="1">
    <citation type="journal article" date="2021" name="IMA Fungus">
        <title>Genomic characterization of three marine fungi, including Emericellopsis atlantica sp. nov. with signatures of a generalist lifestyle and marine biomass degradation.</title>
        <authorList>
            <person name="Hagestad O.C."/>
            <person name="Hou L."/>
            <person name="Andersen J.H."/>
            <person name="Hansen E.H."/>
            <person name="Altermark B."/>
            <person name="Li C."/>
            <person name="Kuhnert E."/>
            <person name="Cox R.J."/>
            <person name="Crous P.W."/>
            <person name="Spatafora J.W."/>
            <person name="Lail K."/>
            <person name="Amirebrahimi M."/>
            <person name="Lipzen A."/>
            <person name="Pangilinan J."/>
            <person name="Andreopoulos W."/>
            <person name="Hayes R.D."/>
            <person name="Ng V."/>
            <person name="Grigoriev I.V."/>
            <person name="Jackson S.A."/>
            <person name="Sutton T.D.S."/>
            <person name="Dobson A.D.W."/>
            <person name="Rama T."/>
        </authorList>
    </citation>
    <scope>NUCLEOTIDE SEQUENCE</scope>
    <source>
        <strain evidence="1">TRa018bII</strain>
    </source>
</reference>
<dbReference type="OrthoDB" id="3923593at2759"/>
<accession>A0A9P7YBV5</accession>
<dbReference type="Proteomes" id="UP000824998">
    <property type="component" value="Unassembled WGS sequence"/>
</dbReference>
<keyword evidence="2" id="KW-1185">Reference proteome</keyword>
<name>A0A9P7YBV5_9HELO</name>
<organism evidence="1 2">
    <name type="scientific">Amylocarpus encephaloides</name>
    <dbReference type="NCBI Taxonomy" id="45428"/>
    <lineage>
        <taxon>Eukaryota</taxon>
        <taxon>Fungi</taxon>
        <taxon>Dikarya</taxon>
        <taxon>Ascomycota</taxon>
        <taxon>Pezizomycotina</taxon>
        <taxon>Leotiomycetes</taxon>
        <taxon>Helotiales</taxon>
        <taxon>Helotiales incertae sedis</taxon>
        <taxon>Amylocarpus</taxon>
    </lineage>
</organism>